<dbReference type="Pfam" id="PF13489">
    <property type="entry name" value="Methyltransf_23"/>
    <property type="match status" value="1"/>
</dbReference>
<dbReference type="InterPro" id="IPR029063">
    <property type="entry name" value="SAM-dependent_MTases_sf"/>
</dbReference>
<evidence type="ECO:0000313" key="4">
    <source>
        <dbReference type="Proteomes" id="UP000179129"/>
    </source>
</evidence>
<dbReference type="CDD" id="cd02440">
    <property type="entry name" value="AdoMet_MTases"/>
    <property type="match status" value="1"/>
</dbReference>
<gene>
    <name evidence="3" type="ORF">A3F83_03345</name>
</gene>
<reference evidence="3 4" key="1">
    <citation type="journal article" date="2016" name="Nat. Commun.">
        <title>Thousands of microbial genomes shed light on interconnected biogeochemical processes in an aquifer system.</title>
        <authorList>
            <person name="Anantharaman K."/>
            <person name="Brown C.T."/>
            <person name="Hug L.A."/>
            <person name="Sharon I."/>
            <person name="Castelle C.J."/>
            <person name="Probst A.J."/>
            <person name="Thomas B.C."/>
            <person name="Singh A."/>
            <person name="Wilkins M.J."/>
            <person name="Karaoz U."/>
            <person name="Brodie E.L."/>
            <person name="Williams K.H."/>
            <person name="Hubbard S.S."/>
            <person name="Banfield J.F."/>
        </authorList>
    </citation>
    <scope>NUCLEOTIDE SEQUENCE [LARGE SCALE GENOMIC DNA]</scope>
</reference>
<dbReference type="Pfam" id="PF08421">
    <property type="entry name" value="Methyltransf_13"/>
    <property type="match status" value="1"/>
</dbReference>
<dbReference type="Gene3D" id="3.40.50.720">
    <property type="entry name" value="NAD(P)-binding Rossmann-like Domain"/>
    <property type="match status" value="1"/>
</dbReference>
<evidence type="ECO:0008006" key="5">
    <source>
        <dbReference type="Google" id="ProtNLM"/>
    </source>
</evidence>
<dbReference type="Pfam" id="PF08484">
    <property type="entry name" value="Methyltransf_14"/>
    <property type="match status" value="1"/>
</dbReference>
<dbReference type="SUPFAM" id="SSF53335">
    <property type="entry name" value="S-adenosyl-L-methionine-dependent methyltransferases"/>
    <property type="match status" value="1"/>
</dbReference>
<dbReference type="Proteomes" id="UP000179129">
    <property type="component" value="Unassembled WGS sequence"/>
</dbReference>
<evidence type="ECO:0000259" key="2">
    <source>
        <dbReference type="Pfam" id="PF08484"/>
    </source>
</evidence>
<dbReference type="Gene3D" id="3.40.50.150">
    <property type="entry name" value="Vaccinia Virus protein VP39"/>
    <property type="match status" value="1"/>
</dbReference>
<dbReference type="InterPro" id="IPR013691">
    <property type="entry name" value="MeTrfase_14"/>
</dbReference>
<protein>
    <recommendedName>
        <fullName evidence="5">Methyltransferase</fullName>
    </recommendedName>
</protein>
<dbReference type="AlphaFoldDB" id="A0A1F5YRN2"/>
<comment type="caution">
    <text evidence="3">The sequence shown here is derived from an EMBL/GenBank/DDBJ whole genome shotgun (WGS) entry which is preliminary data.</text>
</comment>
<feature type="domain" description="C-methyltransferase" evidence="2">
    <location>
        <begin position="251"/>
        <end position="411"/>
    </location>
</feature>
<dbReference type="PANTHER" id="PTHR43861:SF5">
    <property type="entry name" value="BLL5978 PROTEIN"/>
    <property type="match status" value="1"/>
</dbReference>
<dbReference type="EMBL" id="MFIX01000180">
    <property type="protein sequence ID" value="OGG02637.1"/>
    <property type="molecule type" value="Genomic_DNA"/>
</dbReference>
<dbReference type="STRING" id="1817867.A3F83_03345"/>
<evidence type="ECO:0000259" key="1">
    <source>
        <dbReference type="Pfam" id="PF08421"/>
    </source>
</evidence>
<dbReference type="InterPro" id="IPR038576">
    <property type="entry name" value="Methyltransf_Zn-bd_dom_put_sf"/>
</dbReference>
<dbReference type="PANTHER" id="PTHR43861">
    <property type="entry name" value="TRANS-ACONITATE 2-METHYLTRANSFERASE-RELATED"/>
    <property type="match status" value="1"/>
</dbReference>
<dbReference type="Gene3D" id="6.10.250.3100">
    <property type="match status" value="1"/>
</dbReference>
<sequence>MCTERTTCRVCGSANLLPVIDLGKQFIAGHFVKDSLPGFLNKPYPLELVRCSGAGSCGLVQTRHTVAPSALYYDYGYLSGINEIMRANLEEITGRVENIIALRRSDIVLDIGCNDGTLLLSYRTPGLDRVGFDPADNAAAIARSRGLDVVQDFFSARAFQACRPGGKARAVTSCAMFYDLEDPVNFVRGVAAVLDERGIWVIEVAYLPATLQNNSFDTICHEHLEYYSLNNIEWILGKNHLRIYDLEFNEINGGSVRLFIQKDGSAPLPEANRARLEKALKEEEALALDTEAPYAQFRASAARIQQDLHSLLLDLKKAGKSVYAYGASTKGNTILQFCGIDHTLLAKAADRNPDKWGRRTLGTDIPIVSEEQARAEKPDYFLVLPWHFLEGFVKRETEFLKRGGKFILPIPEVRLAGYEDL</sequence>
<name>A0A1F5YRN2_9BACT</name>
<evidence type="ECO:0000313" key="3">
    <source>
        <dbReference type="EMBL" id="OGG02637.1"/>
    </source>
</evidence>
<dbReference type="Gene3D" id="6.20.50.110">
    <property type="entry name" value="Methyltransferase, zinc-binding domain"/>
    <property type="match status" value="1"/>
</dbReference>
<feature type="domain" description="Methyltransferase putative zinc binding" evidence="1">
    <location>
        <begin position="8"/>
        <end position="72"/>
    </location>
</feature>
<organism evidence="3 4">
    <name type="scientific">Candidatus Glassbacteria bacterium RIFCSPLOWO2_12_FULL_58_11</name>
    <dbReference type="NCBI Taxonomy" id="1817867"/>
    <lineage>
        <taxon>Bacteria</taxon>
        <taxon>Candidatus Glassiibacteriota</taxon>
    </lineage>
</organism>
<dbReference type="InterPro" id="IPR013630">
    <property type="entry name" value="Methyltransf_Zn-bd_dom_put"/>
</dbReference>
<proteinExistence type="predicted"/>
<accession>A0A1F5YRN2</accession>